<dbReference type="EMBL" id="CM055092">
    <property type="protein sequence ID" value="KAJ7571566.1"/>
    <property type="molecule type" value="Genomic_DNA"/>
</dbReference>
<evidence type="ECO:0000313" key="2">
    <source>
        <dbReference type="Proteomes" id="UP001162992"/>
    </source>
</evidence>
<name>A0ACC2EYR5_DIPCM</name>
<proteinExistence type="predicted"/>
<sequence>MGARCLQVPCGNCSVGIGEIRSLLDDHTKEVLNQKQCVHLLELMEATSSATTAIFSRLSESSETYPGQLGKMQKLVGLALYRLVLRAKDVVRACCSPECWRLEAIFQIDNAGTFIDILEELKCCFDAVSDLAVARSVTGTAAADEKKLNFEFISKDGLEDDRKKMRIRFERILAGRSGSGAWFPRPAFPWGHGPSSQIQRELVEQLIARLHWSATKHDHGDHQELPYFFQLEESALVITNLVGKGAFGSIHKGTWLGVSCAKKVFSMATETAEELRFTVDSEASFRSEVGTLARLNHPNVVQFLGYGSKRTSTKLERFIVMELMECNLSEVIHEMSHEGTRVPFTYNVAVDLMIQVAKALDYLHKKGIVHRDLKPANVLVSSSNSEKAGAAGKYIYVKVADFGLSKVNVSSSDPFILTQAKIGTTLYRSPEMDSDDQPVVPRKADVYSFAIMCSEILSGKRPFEDIPLSRLGKQLKKGLRPNLPSNFPELKCLISECWRYNARERPGFSEIQARLQKIKLGILKGRHAEEPVFVDDLGKLGTFDIFHISQELQTEVYVLSQSSKYLSFLLNTGTCLHETDHMFTFGIDLDRNIYAIKKSLTGSSKTEVHVLDAKTDYKSFILQTGTALHETALTYSFRIAFNQDLFVIKKNDTGTRSTEIHVLSASSGYQSFVLQTGTNLHETDHTFDFAIASNRDLFAIKKSGTGSNSTEVHVLSASGKYCRFALQTGTALHETDHKFVFLLAPNNDLVAIQKSGTVSRKTEVKILSAKSTYRSFVLQTPTALDLPETDDHTFEFFMAGDRNLVAINKSGTSTQTSELYVLCADTNYQTVLLHSSIGLHETINYTWTFGIDIYKNLFAIKKAFCTETQSTEVNVLAADSNYTSFILQTGTALHETECLVSFAIAPNNKDLFAIKRRRGPGQAKDDFMEVIVLSAASNYQEEVMKILTVLPYGNGCRAEFAVALNRDLFAIIKSNTDTHCTKVHVLDAATNYQQFKLQTSTCLPETDATWEFLLAFNRDLYAIKKSVTASNNTELQVLTASSGYELLGEQLNSALPETKHNFQFLLTADSDLVAIRKSRREHMPRTYGETLRNLPYDT</sequence>
<keyword evidence="2" id="KW-1185">Reference proteome</keyword>
<accession>A0ACC2EYR5</accession>
<gene>
    <name evidence="1" type="ORF">O6H91_01G167100</name>
</gene>
<evidence type="ECO:0000313" key="1">
    <source>
        <dbReference type="EMBL" id="KAJ7571566.1"/>
    </source>
</evidence>
<comment type="caution">
    <text evidence="1">The sequence shown here is derived from an EMBL/GenBank/DDBJ whole genome shotgun (WGS) entry which is preliminary data.</text>
</comment>
<reference evidence="2" key="1">
    <citation type="journal article" date="2024" name="Proc. Natl. Acad. Sci. U.S.A.">
        <title>Extraordinary preservation of gene collinearity over three hundred million years revealed in homosporous lycophytes.</title>
        <authorList>
            <person name="Li C."/>
            <person name="Wickell D."/>
            <person name="Kuo L.Y."/>
            <person name="Chen X."/>
            <person name="Nie B."/>
            <person name="Liao X."/>
            <person name="Peng D."/>
            <person name="Ji J."/>
            <person name="Jenkins J."/>
            <person name="Williams M."/>
            <person name="Shu S."/>
            <person name="Plott C."/>
            <person name="Barry K."/>
            <person name="Rajasekar S."/>
            <person name="Grimwood J."/>
            <person name="Han X."/>
            <person name="Sun S."/>
            <person name="Hou Z."/>
            <person name="He W."/>
            <person name="Dai G."/>
            <person name="Sun C."/>
            <person name="Schmutz J."/>
            <person name="Leebens-Mack J.H."/>
            <person name="Li F.W."/>
            <person name="Wang L."/>
        </authorList>
    </citation>
    <scope>NUCLEOTIDE SEQUENCE [LARGE SCALE GENOMIC DNA]</scope>
    <source>
        <strain evidence="2">cv. PW_Plant_1</strain>
    </source>
</reference>
<protein>
    <submittedName>
        <fullName evidence="1">Uncharacterized protein</fullName>
    </submittedName>
</protein>
<dbReference type="Proteomes" id="UP001162992">
    <property type="component" value="Chromosome 1"/>
</dbReference>
<organism evidence="1 2">
    <name type="scientific">Diphasiastrum complanatum</name>
    <name type="common">Issler's clubmoss</name>
    <name type="synonym">Lycopodium complanatum</name>
    <dbReference type="NCBI Taxonomy" id="34168"/>
    <lineage>
        <taxon>Eukaryota</taxon>
        <taxon>Viridiplantae</taxon>
        <taxon>Streptophyta</taxon>
        <taxon>Embryophyta</taxon>
        <taxon>Tracheophyta</taxon>
        <taxon>Lycopodiopsida</taxon>
        <taxon>Lycopodiales</taxon>
        <taxon>Lycopodiaceae</taxon>
        <taxon>Lycopodioideae</taxon>
        <taxon>Diphasiastrum</taxon>
    </lineage>
</organism>